<dbReference type="AlphaFoldDB" id="A0A7D5P9G7"/>
<proteinExistence type="predicted"/>
<reference evidence="2 3" key="1">
    <citation type="submission" date="2020-07" db="EMBL/GenBank/DDBJ databases">
        <title>Halosimplex litoreum sp. nov. and Halosimplex rubrum sp. nov., isolated from different salt environments.</title>
        <authorList>
            <person name="Cui H."/>
        </authorList>
    </citation>
    <scope>NUCLEOTIDE SEQUENCE [LARGE SCALE GENOMIC DNA]</scope>
    <source>
        <strain evidence="2 3">R2</strain>
    </source>
</reference>
<protein>
    <submittedName>
        <fullName evidence="2">Uncharacterized protein</fullName>
    </submittedName>
</protein>
<keyword evidence="3" id="KW-1185">Reference proteome</keyword>
<evidence type="ECO:0000256" key="1">
    <source>
        <dbReference type="SAM" id="MobiDB-lite"/>
    </source>
</evidence>
<dbReference type="KEGG" id="hpel:HZS54_01900"/>
<name>A0A7D5P9G7_9EURY</name>
<feature type="region of interest" description="Disordered" evidence="1">
    <location>
        <begin position="1"/>
        <end position="34"/>
    </location>
</feature>
<evidence type="ECO:0000313" key="3">
    <source>
        <dbReference type="Proteomes" id="UP000509346"/>
    </source>
</evidence>
<dbReference type="GeneID" id="56081303"/>
<evidence type="ECO:0000313" key="2">
    <source>
        <dbReference type="EMBL" id="QLH80458.1"/>
    </source>
</evidence>
<dbReference type="EMBL" id="CP058909">
    <property type="protein sequence ID" value="QLH80458.1"/>
    <property type="molecule type" value="Genomic_DNA"/>
</dbReference>
<dbReference type="Proteomes" id="UP000509346">
    <property type="component" value="Chromosome"/>
</dbReference>
<accession>A0A7D5P9G7</accession>
<gene>
    <name evidence="2" type="ORF">HZS54_01900</name>
</gene>
<dbReference type="RefSeq" id="WP_179920286.1">
    <property type="nucleotide sequence ID" value="NZ_CP058909.1"/>
</dbReference>
<organism evidence="2 3">
    <name type="scientific">Halosimplex pelagicum</name>
    <dbReference type="NCBI Taxonomy" id="869886"/>
    <lineage>
        <taxon>Archaea</taxon>
        <taxon>Methanobacteriati</taxon>
        <taxon>Methanobacteriota</taxon>
        <taxon>Stenosarchaea group</taxon>
        <taxon>Halobacteria</taxon>
        <taxon>Halobacteriales</taxon>
        <taxon>Haloarculaceae</taxon>
        <taxon>Halosimplex</taxon>
    </lineage>
</organism>
<sequence>MTTTGERPPSGTDGTRRIVGPYSASASGPSTTALTDARTAVAAAPTGVGRGAA</sequence>